<dbReference type="EMBL" id="CADCTC010000146">
    <property type="protein sequence ID" value="CAA9257779.1"/>
    <property type="molecule type" value="Genomic_DNA"/>
</dbReference>
<reference evidence="2" key="1">
    <citation type="submission" date="2020-02" db="EMBL/GenBank/DDBJ databases">
        <authorList>
            <person name="Meier V. D."/>
        </authorList>
    </citation>
    <scope>NUCLEOTIDE SEQUENCE</scope>
    <source>
        <strain evidence="2">AVDCRST_MAG77</strain>
    </source>
</reference>
<feature type="region of interest" description="Disordered" evidence="1">
    <location>
        <begin position="35"/>
        <end position="71"/>
    </location>
</feature>
<accession>A0A6J4IP62</accession>
<proteinExistence type="predicted"/>
<evidence type="ECO:0000256" key="1">
    <source>
        <dbReference type="SAM" id="MobiDB-lite"/>
    </source>
</evidence>
<organism evidence="2">
    <name type="scientific">uncultured Chloroflexota bacterium</name>
    <dbReference type="NCBI Taxonomy" id="166587"/>
    <lineage>
        <taxon>Bacteria</taxon>
        <taxon>Bacillati</taxon>
        <taxon>Chloroflexota</taxon>
        <taxon>environmental samples</taxon>
    </lineage>
</organism>
<sequence length="71" mass="7818">MHRTEVAGHEGRPVEVALSRTAAVEEAWKLRRAKLANPNQEAESGTADRAHVQVAPRHNGAPETLVVDYHQ</sequence>
<gene>
    <name evidence="2" type="ORF">AVDCRST_MAG77-2419</name>
</gene>
<dbReference type="AlphaFoldDB" id="A0A6J4IP62"/>
<evidence type="ECO:0000313" key="2">
    <source>
        <dbReference type="EMBL" id="CAA9257779.1"/>
    </source>
</evidence>
<name>A0A6J4IP62_9CHLR</name>
<protein>
    <submittedName>
        <fullName evidence="2">Uncharacterized protein</fullName>
    </submittedName>
</protein>